<protein>
    <submittedName>
        <fullName evidence="2">Uncharacterized protein</fullName>
    </submittedName>
</protein>
<dbReference type="Proteomes" id="UP000558284">
    <property type="component" value="Unassembled WGS sequence"/>
</dbReference>
<sequence>MAKSKEWDKEVVQVVTAMEATKMAPSVEAMIAIEAVTHTEAAMHGEVAMAPVERMAAEAAAATEAAMIPEVAMAPDEYGAVIATASDRRRCRAGRQHGAQGDRRKHCR</sequence>
<feature type="region of interest" description="Disordered" evidence="1">
    <location>
        <begin position="87"/>
        <end position="108"/>
    </location>
</feature>
<dbReference type="RefSeq" id="WP_181058754.1">
    <property type="nucleotide sequence ID" value="NZ_JACDTY010000007.1"/>
</dbReference>
<evidence type="ECO:0000313" key="3">
    <source>
        <dbReference type="Proteomes" id="UP000558284"/>
    </source>
</evidence>
<name>A0A838B734_9HYPH</name>
<gene>
    <name evidence="2" type="ORF">H0241_16720</name>
</gene>
<keyword evidence="3" id="KW-1185">Reference proteome</keyword>
<dbReference type="EMBL" id="JACDTY010000007">
    <property type="protein sequence ID" value="MBA1141892.1"/>
    <property type="molecule type" value="Genomic_DNA"/>
</dbReference>
<reference evidence="2 3" key="1">
    <citation type="submission" date="2020-07" db="EMBL/GenBank/DDBJ databases">
        <title>Definition of the novel symbiovar canariense within Mesorhizobium novociceri, a new species of genus Mesorhizobium nodulating Cicer canariense in the Caldera de Taburiente National Park (La Palma, Canary Islands).</title>
        <authorList>
            <person name="Leon-Barrios M."/>
            <person name="Perez-Yepez J."/>
            <person name="Flores-Felix J.D."/>
            <person name="Ramirez-Baena M.H."/>
            <person name="Pulido-Suarez L."/>
            <person name="Igual J.M."/>
            <person name="Velazquez E."/>
            <person name="Peix A."/>
        </authorList>
    </citation>
    <scope>NUCLEOTIDE SEQUENCE [LARGE SCALE GENOMIC DNA]</scope>
    <source>
        <strain evidence="2 3">CCANP35</strain>
    </source>
</reference>
<proteinExistence type="predicted"/>
<evidence type="ECO:0000256" key="1">
    <source>
        <dbReference type="SAM" id="MobiDB-lite"/>
    </source>
</evidence>
<evidence type="ECO:0000313" key="2">
    <source>
        <dbReference type="EMBL" id="MBA1141892.1"/>
    </source>
</evidence>
<organism evidence="2 3">
    <name type="scientific">Mesorhizobium neociceri</name>
    <dbReference type="NCBI Taxonomy" id="1307853"/>
    <lineage>
        <taxon>Bacteria</taxon>
        <taxon>Pseudomonadati</taxon>
        <taxon>Pseudomonadota</taxon>
        <taxon>Alphaproteobacteria</taxon>
        <taxon>Hyphomicrobiales</taxon>
        <taxon>Phyllobacteriaceae</taxon>
        <taxon>Mesorhizobium</taxon>
    </lineage>
</organism>
<dbReference type="AlphaFoldDB" id="A0A838B734"/>
<accession>A0A838B734</accession>
<comment type="caution">
    <text evidence="2">The sequence shown here is derived from an EMBL/GenBank/DDBJ whole genome shotgun (WGS) entry which is preliminary data.</text>
</comment>